<keyword evidence="2" id="KW-0472">Membrane</keyword>
<dbReference type="OrthoDB" id="10388656at2759"/>
<dbReference type="AlphaFoldDB" id="A0A8X6P6Q2"/>
<reference evidence="3" key="1">
    <citation type="submission" date="2020-08" db="EMBL/GenBank/DDBJ databases">
        <title>Multicomponent nature underlies the extraordinary mechanical properties of spider dragline silk.</title>
        <authorList>
            <person name="Kono N."/>
            <person name="Nakamura H."/>
            <person name="Mori M."/>
            <person name="Yoshida Y."/>
            <person name="Ohtoshi R."/>
            <person name="Malay A.D."/>
            <person name="Moran D.A.P."/>
            <person name="Tomita M."/>
            <person name="Numata K."/>
            <person name="Arakawa K."/>
        </authorList>
    </citation>
    <scope>NUCLEOTIDE SEQUENCE</scope>
</reference>
<sequence>MGNRHTGGGGDVAAGDVGGDSAGDVDGVDVVDGVDDGDGDDATACSNPHRGWECNSPASTPRWVGIWDHCTKDRVRFQAPTAATRPLLVRRRCHARTIECQPDGPSGAPCARGVATTFQRTPFPPSGPQTVFHWILWYIRRNVTSTVQLLTEDYVCKKIHFVVKDNAGSSAVLGRLLFISPLFLFNSLLMPVFSA</sequence>
<name>A0A8X6P6Q2_NEPPI</name>
<accession>A0A8X6P6Q2</accession>
<evidence type="ECO:0000313" key="4">
    <source>
        <dbReference type="Proteomes" id="UP000887013"/>
    </source>
</evidence>
<dbReference type="EMBL" id="BMAW01065638">
    <property type="protein sequence ID" value="GFT51293.1"/>
    <property type="molecule type" value="Genomic_DNA"/>
</dbReference>
<feature type="region of interest" description="Disordered" evidence="1">
    <location>
        <begin position="1"/>
        <end position="30"/>
    </location>
</feature>
<dbReference type="Proteomes" id="UP000887013">
    <property type="component" value="Unassembled WGS sequence"/>
</dbReference>
<organism evidence="3 4">
    <name type="scientific">Nephila pilipes</name>
    <name type="common">Giant wood spider</name>
    <name type="synonym">Nephila maculata</name>
    <dbReference type="NCBI Taxonomy" id="299642"/>
    <lineage>
        <taxon>Eukaryota</taxon>
        <taxon>Metazoa</taxon>
        <taxon>Ecdysozoa</taxon>
        <taxon>Arthropoda</taxon>
        <taxon>Chelicerata</taxon>
        <taxon>Arachnida</taxon>
        <taxon>Araneae</taxon>
        <taxon>Araneomorphae</taxon>
        <taxon>Entelegynae</taxon>
        <taxon>Araneoidea</taxon>
        <taxon>Nephilidae</taxon>
        <taxon>Nephila</taxon>
    </lineage>
</organism>
<proteinExistence type="predicted"/>
<comment type="caution">
    <text evidence="3">The sequence shown here is derived from an EMBL/GenBank/DDBJ whole genome shotgun (WGS) entry which is preliminary data.</text>
</comment>
<keyword evidence="2" id="KW-0812">Transmembrane</keyword>
<keyword evidence="2" id="KW-1133">Transmembrane helix</keyword>
<evidence type="ECO:0000256" key="2">
    <source>
        <dbReference type="SAM" id="Phobius"/>
    </source>
</evidence>
<protein>
    <submittedName>
        <fullName evidence="3">Uncharacterized protein</fullName>
    </submittedName>
</protein>
<feature type="transmembrane region" description="Helical" evidence="2">
    <location>
        <begin position="172"/>
        <end position="193"/>
    </location>
</feature>
<gene>
    <name evidence="3" type="primary">AVEN_71380_1</name>
    <name evidence="3" type="ORF">NPIL_213881</name>
</gene>
<feature type="compositionally biased region" description="Gly residues" evidence="1">
    <location>
        <begin position="1"/>
        <end position="21"/>
    </location>
</feature>
<evidence type="ECO:0000256" key="1">
    <source>
        <dbReference type="SAM" id="MobiDB-lite"/>
    </source>
</evidence>
<keyword evidence="4" id="KW-1185">Reference proteome</keyword>
<evidence type="ECO:0000313" key="3">
    <source>
        <dbReference type="EMBL" id="GFT51293.1"/>
    </source>
</evidence>